<reference evidence="2 3" key="1">
    <citation type="submission" date="2018-06" db="EMBL/GenBank/DDBJ databases">
        <authorList>
            <consortium name="Pathogen Informatics"/>
            <person name="Doyle S."/>
        </authorList>
    </citation>
    <scope>NUCLEOTIDE SEQUENCE [LARGE SCALE GENOMIC DNA]</scope>
    <source>
        <strain evidence="2 3">NCTC12020</strain>
    </source>
</reference>
<feature type="transmembrane region" description="Helical" evidence="1">
    <location>
        <begin position="60"/>
        <end position="79"/>
    </location>
</feature>
<organism evidence="2 3">
    <name type="scientific">Veillonella criceti</name>
    <dbReference type="NCBI Taxonomy" id="103891"/>
    <lineage>
        <taxon>Bacteria</taxon>
        <taxon>Bacillati</taxon>
        <taxon>Bacillota</taxon>
        <taxon>Negativicutes</taxon>
        <taxon>Veillonellales</taxon>
        <taxon>Veillonellaceae</taxon>
        <taxon>Veillonella</taxon>
    </lineage>
</organism>
<keyword evidence="3" id="KW-1185">Reference proteome</keyword>
<proteinExistence type="predicted"/>
<accession>A0A380NHH4</accession>
<dbReference type="RefSeq" id="WP_115309359.1">
    <property type="nucleotide sequence ID" value="NZ_UHIO01000001.1"/>
</dbReference>
<keyword evidence="1" id="KW-1133">Transmembrane helix</keyword>
<evidence type="ECO:0000256" key="1">
    <source>
        <dbReference type="SAM" id="Phobius"/>
    </source>
</evidence>
<evidence type="ECO:0000313" key="2">
    <source>
        <dbReference type="EMBL" id="SUP39500.1"/>
    </source>
</evidence>
<name>A0A380NHH4_9FIRM</name>
<dbReference type="AlphaFoldDB" id="A0A380NHH4"/>
<evidence type="ECO:0000313" key="3">
    <source>
        <dbReference type="Proteomes" id="UP000255367"/>
    </source>
</evidence>
<keyword evidence="1" id="KW-0472">Membrane</keyword>
<dbReference type="Proteomes" id="UP000255367">
    <property type="component" value="Unassembled WGS sequence"/>
</dbReference>
<feature type="transmembrane region" description="Helical" evidence="1">
    <location>
        <begin position="34"/>
        <end position="53"/>
    </location>
</feature>
<feature type="transmembrane region" description="Helical" evidence="1">
    <location>
        <begin position="12"/>
        <end position="28"/>
    </location>
</feature>
<gene>
    <name evidence="2" type="ORF">NCTC12020_00068</name>
</gene>
<sequence length="110" mass="12473">MLFKNLELKKGIMFFFSIFVITLAWRLLMGLPFAITKVEIGGIVLLTYSLFLFKLQRKAIIISFIIAFGIASLILLRLFTGTSLESSFIKVQWSEGLILSGTLLQIVFFC</sequence>
<keyword evidence="1" id="KW-0812">Transmembrane</keyword>
<protein>
    <submittedName>
        <fullName evidence="2">Uncharacterized protein</fullName>
    </submittedName>
</protein>
<dbReference type="EMBL" id="UHIO01000001">
    <property type="protein sequence ID" value="SUP39500.1"/>
    <property type="molecule type" value="Genomic_DNA"/>
</dbReference>